<organism evidence="1 2">
    <name type="scientific">Janibacter limosus</name>
    <dbReference type="NCBI Taxonomy" id="53458"/>
    <lineage>
        <taxon>Bacteria</taxon>
        <taxon>Bacillati</taxon>
        <taxon>Actinomycetota</taxon>
        <taxon>Actinomycetes</taxon>
        <taxon>Micrococcales</taxon>
        <taxon>Intrasporangiaceae</taxon>
        <taxon>Janibacter</taxon>
    </lineage>
</organism>
<dbReference type="Proteomes" id="UP001059663">
    <property type="component" value="Chromosome"/>
</dbReference>
<gene>
    <name evidence="1" type="ORF">LP422_10495</name>
</gene>
<dbReference type="EMBL" id="CP087977">
    <property type="protein sequence ID" value="UUZ46183.1"/>
    <property type="molecule type" value="Genomic_DNA"/>
</dbReference>
<evidence type="ECO:0000313" key="2">
    <source>
        <dbReference type="Proteomes" id="UP001059663"/>
    </source>
</evidence>
<sequence length="666" mass="72445">MTTTSTSTTPVETIGARTIPEFEGVHDVWPRGDRLAAVREAALAYKARFKAEGRVKAVKSVDIASAPYPVKYGFNTAVIGPHSPLIPIINRMVVVQYDDWDGNARTLVFEPTVPEGSARAPFFAKLQKLTNKIPYANRAEKFIVNYYNEPDDVLRQLGLTAQDIDYCAFDHLHVQDPRMILGSSATIPGERAPRQPIFGDAKMLVNSRELATLQSLHPMQWARYVEGSLEGVDLSKFATFEGDIELGPGVALLWTPGHTDGNHSLVVNTPDGVWVSSENGIAPGQLAARAVEDPRREDLPPAVRSRDLPQRQHPRGLARPVRLDDQGEDLGRPVQGRPPLAADPPLQRARPREALLARRAHLQPRRHRLRHDHRRPSMSAPEHRWPAGAVVTGAGRGLGRQIAELLVKRQYRVPVTDVDGDAAEMAAAELGERAQAMVVDVRDEAAVLAARDRVVEWAGRLDVWVNNAGVLFTGPVWEHDEQQRRLTLEVNALGTMNGTLAAVDAMRSSGGGHIVNIASLAGLSAVPGESAYAASKHAVMGFSLSAVADLRAAKVKDIDISCICPDGIWTPMLHDKLDDPGAALSFSGKLLQPEDVVGAVAKVLDNPRLVTAVPGWRGAVCRLGDAFPSVSMAALPLVTARGRRTQKKMLKKRAVSPRRSRRGAGR</sequence>
<name>A0AC61U874_9MICO</name>
<accession>A0AC61U874</accession>
<reference evidence="1" key="1">
    <citation type="submission" date="2021-11" db="EMBL/GenBank/DDBJ databases">
        <title>Study of the species diversity of bacterial strains isolated from a unique natural object - Shulgan-Tash cave (Bashkiria).</title>
        <authorList>
            <person name="Sazanova A.L."/>
            <person name="Chirak E.R."/>
            <person name="Safronova V.I."/>
        </authorList>
    </citation>
    <scope>NUCLEOTIDE SEQUENCE</scope>
    <source>
        <strain evidence="1">P1</strain>
    </source>
</reference>
<evidence type="ECO:0000313" key="1">
    <source>
        <dbReference type="EMBL" id="UUZ46183.1"/>
    </source>
</evidence>
<protein>
    <submittedName>
        <fullName evidence="1">SDR family NAD(P)-dependent oxidoreductase</fullName>
    </submittedName>
</protein>
<proteinExistence type="predicted"/>